<dbReference type="GO" id="GO:0004066">
    <property type="term" value="F:asparagine synthase (glutamine-hydrolyzing) activity"/>
    <property type="evidence" value="ECO:0007669"/>
    <property type="project" value="UniProtKB-EC"/>
</dbReference>
<dbReference type="InterPro" id="IPR014729">
    <property type="entry name" value="Rossmann-like_a/b/a_fold"/>
</dbReference>
<comment type="catalytic activity">
    <reaction evidence="10">
        <text>L-aspartate + L-glutamine + ATP + H2O = L-asparagine + L-glutamate + AMP + diphosphate + H(+)</text>
        <dbReference type="Rhea" id="RHEA:12228"/>
        <dbReference type="ChEBI" id="CHEBI:15377"/>
        <dbReference type="ChEBI" id="CHEBI:15378"/>
        <dbReference type="ChEBI" id="CHEBI:29985"/>
        <dbReference type="ChEBI" id="CHEBI:29991"/>
        <dbReference type="ChEBI" id="CHEBI:30616"/>
        <dbReference type="ChEBI" id="CHEBI:33019"/>
        <dbReference type="ChEBI" id="CHEBI:58048"/>
        <dbReference type="ChEBI" id="CHEBI:58359"/>
        <dbReference type="ChEBI" id="CHEBI:456215"/>
        <dbReference type="EC" id="6.3.5.4"/>
    </reaction>
</comment>
<evidence type="ECO:0000256" key="4">
    <source>
        <dbReference type="ARBA" id="ARBA00022605"/>
    </source>
</evidence>
<dbReference type="PROSITE" id="PS51278">
    <property type="entry name" value="GATASE_TYPE_2"/>
    <property type="match status" value="1"/>
</dbReference>
<reference evidence="12" key="1">
    <citation type="journal article" date="2020" name="Nature">
        <title>Giant virus diversity and host interactions through global metagenomics.</title>
        <authorList>
            <person name="Schulz F."/>
            <person name="Roux S."/>
            <person name="Paez-Espino D."/>
            <person name="Jungbluth S."/>
            <person name="Walsh D.A."/>
            <person name="Denef V.J."/>
            <person name="McMahon K.D."/>
            <person name="Konstantinidis K.T."/>
            <person name="Eloe-Fadrosh E.A."/>
            <person name="Kyrpides N.C."/>
            <person name="Woyke T."/>
        </authorList>
    </citation>
    <scope>NUCLEOTIDE SEQUENCE</scope>
    <source>
        <strain evidence="12">GVMAG-S-3300010158-109</strain>
    </source>
</reference>
<dbReference type="CDD" id="cd01991">
    <property type="entry name" value="Asn_synthase_B_C"/>
    <property type="match status" value="1"/>
</dbReference>
<dbReference type="InterPro" id="IPR006426">
    <property type="entry name" value="Asn_synth_AEB"/>
</dbReference>
<protein>
    <recommendedName>
        <fullName evidence="2">asparagine synthase (glutamine-hydrolyzing)</fullName>
        <ecNumber evidence="2">6.3.5.4</ecNumber>
    </recommendedName>
    <alternativeName>
        <fullName evidence="9">Glutamine-dependent asparagine synthetase</fullName>
    </alternativeName>
</protein>
<dbReference type="Gene3D" id="3.60.20.10">
    <property type="entry name" value="Glutamine Phosphoribosylpyrophosphate, subunit 1, domain 1"/>
    <property type="match status" value="1"/>
</dbReference>
<evidence type="ECO:0000256" key="3">
    <source>
        <dbReference type="ARBA" id="ARBA00022598"/>
    </source>
</evidence>
<dbReference type="SUPFAM" id="SSF56235">
    <property type="entry name" value="N-terminal nucleophile aminohydrolases (Ntn hydrolases)"/>
    <property type="match status" value="1"/>
</dbReference>
<dbReference type="SUPFAM" id="SSF52402">
    <property type="entry name" value="Adenine nucleotide alpha hydrolases-like"/>
    <property type="match status" value="1"/>
</dbReference>
<evidence type="ECO:0000256" key="5">
    <source>
        <dbReference type="ARBA" id="ARBA00022741"/>
    </source>
</evidence>
<dbReference type="PANTHER" id="PTHR11772:SF23">
    <property type="entry name" value="ASPARAGINE SYNTHETASE [GLUTAMINE-HYDROLYZING]"/>
    <property type="match status" value="1"/>
</dbReference>
<dbReference type="EC" id="6.3.5.4" evidence="2"/>
<feature type="domain" description="Glutamine amidotransferase type-2" evidence="11">
    <location>
        <begin position="2"/>
        <end position="185"/>
    </location>
</feature>
<dbReference type="CDD" id="cd00712">
    <property type="entry name" value="AsnB"/>
    <property type="match status" value="1"/>
</dbReference>
<dbReference type="Gene3D" id="3.40.50.620">
    <property type="entry name" value="HUPs"/>
    <property type="match status" value="1"/>
</dbReference>
<dbReference type="NCBIfam" id="TIGR01536">
    <property type="entry name" value="asn_synth_AEB"/>
    <property type="match status" value="1"/>
</dbReference>
<evidence type="ECO:0000256" key="1">
    <source>
        <dbReference type="ARBA" id="ARBA00005187"/>
    </source>
</evidence>
<dbReference type="GO" id="GO:0006529">
    <property type="term" value="P:asparagine biosynthetic process"/>
    <property type="evidence" value="ECO:0007669"/>
    <property type="project" value="UniProtKB-KW"/>
</dbReference>
<dbReference type="GO" id="GO:0005524">
    <property type="term" value="F:ATP binding"/>
    <property type="evidence" value="ECO:0007669"/>
    <property type="project" value="UniProtKB-KW"/>
</dbReference>
<dbReference type="Pfam" id="PF00733">
    <property type="entry name" value="Asn_synthase"/>
    <property type="match status" value="1"/>
</dbReference>
<keyword evidence="4" id="KW-0028">Amino-acid biosynthesis</keyword>
<keyword evidence="6" id="KW-0067">ATP-binding</keyword>
<dbReference type="EMBL" id="MN740869">
    <property type="protein sequence ID" value="QHU15887.1"/>
    <property type="molecule type" value="Genomic_DNA"/>
</dbReference>
<dbReference type="InterPro" id="IPR001962">
    <property type="entry name" value="Asn_synthase"/>
</dbReference>
<dbReference type="InterPro" id="IPR017932">
    <property type="entry name" value="GATase_2_dom"/>
</dbReference>
<accession>A0A6C0KGH6</accession>
<dbReference type="AlphaFoldDB" id="A0A6C0KGH6"/>
<dbReference type="PIRSF" id="PIRSF001589">
    <property type="entry name" value="Asn_synthetase_glu-h"/>
    <property type="match status" value="1"/>
</dbReference>
<keyword evidence="7" id="KW-0061">Asparagine biosynthesis</keyword>
<comment type="pathway">
    <text evidence="1">Amino-acid biosynthesis; L-asparagine biosynthesis; L-asparagine from L-aspartate (L-Gln route): step 1/1.</text>
</comment>
<evidence type="ECO:0000256" key="6">
    <source>
        <dbReference type="ARBA" id="ARBA00022840"/>
    </source>
</evidence>
<dbReference type="InterPro" id="IPR033738">
    <property type="entry name" value="AsnB_N"/>
</dbReference>
<evidence type="ECO:0000256" key="7">
    <source>
        <dbReference type="ARBA" id="ARBA00022888"/>
    </source>
</evidence>
<evidence type="ECO:0000313" key="12">
    <source>
        <dbReference type="EMBL" id="QHU15887.1"/>
    </source>
</evidence>
<keyword evidence="3" id="KW-0436">Ligase</keyword>
<dbReference type="GO" id="GO:0005829">
    <property type="term" value="C:cytosol"/>
    <property type="evidence" value="ECO:0007669"/>
    <property type="project" value="TreeGrafter"/>
</dbReference>
<keyword evidence="5" id="KW-0547">Nucleotide-binding</keyword>
<dbReference type="InterPro" id="IPR050795">
    <property type="entry name" value="Asn_Synthetase"/>
</dbReference>
<evidence type="ECO:0000256" key="10">
    <source>
        <dbReference type="ARBA" id="ARBA00048741"/>
    </source>
</evidence>
<organism evidence="12">
    <name type="scientific">viral metagenome</name>
    <dbReference type="NCBI Taxonomy" id="1070528"/>
    <lineage>
        <taxon>unclassified sequences</taxon>
        <taxon>metagenomes</taxon>
        <taxon>organismal metagenomes</taxon>
    </lineage>
</organism>
<proteinExistence type="predicted"/>
<dbReference type="InterPro" id="IPR029055">
    <property type="entry name" value="Ntn_hydrolases_N"/>
</dbReference>
<evidence type="ECO:0000256" key="9">
    <source>
        <dbReference type="ARBA" id="ARBA00030234"/>
    </source>
</evidence>
<evidence type="ECO:0000256" key="8">
    <source>
        <dbReference type="ARBA" id="ARBA00022962"/>
    </source>
</evidence>
<name>A0A6C0KGH6_9ZZZZ</name>
<dbReference type="Pfam" id="PF13537">
    <property type="entry name" value="GATase_7"/>
    <property type="match status" value="1"/>
</dbReference>
<dbReference type="PANTHER" id="PTHR11772">
    <property type="entry name" value="ASPARAGINE SYNTHETASE"/>
    <property type="match status" value="1"/>
</dbReference>
<keyword evidence="8" id="KW-0315">Glutamine amidotransferase</keyword>
<evidence type="ECO:0000256" key="2">
    <source>
        <dbReference type="ARBA" id="ARBA00012737"/>
    </source>
</evidence>
<evidence type="ECO:0000259" key="11">
    <source>
        <dbReference type="PROSITE" id="PS51278"/>
    </source>
</evidence>
<sequence length="534" mass="60672">MCGIFFICSKTGIFTDESIRRILSNFKLLKRRGPDQYALTIVGNCIIGFQRLAINDTSSNGMQPFQLGESFTMCNGEIYNYDDLKSEYLNILKSKSDCEVLPHMISHYGIEKTVQLLDGVFAIAHINTTAKTVSLARDRIGVKPVFYGESDMFFAAASEAKALDGLSLPNIQQLKPGSIVTYEYDTYIFQSVSNVSSVLNVSSVSSVSYEESRETIRRLLIRAVQKRMTSDRDIGCLLSGGLDSSIIASILANEMQKNGKKLRTFSVGFPDSTDIIYARQVAAHIQSDHQEYLIKYEDALQRIEDVVKATETYDTTTIRASTPMYLLCEWINKNFPDKVIFSGEGSDELFCGYLYFHNAPNAQEAHTDSLRLVNELYQYDVLRADRCTAGNGLEFREPFLDKDLVDFVVAMDPSYKIPSTHESTIFEKTILREAFSTDLPDPVAWRRKAAFSDAVSSSEKPWYQWIHEYVKNDKNDKNDITDYGGTTESNYYKTLFYKYFKDYKPTIPLWLPRWCNVGSEPSATVLNVYNKNEH</sequence>